<dbReference type="AlphaFoldDB" id="B8BPB5"/>
<accession>B8BPB5</accession>
<proteinExistence type="predicted"/>
<dbReference type="Gramene" id="BGIOSGA037292-TA">
    <property type="protein sequence ID" value="BGIOSGA037292-PA"/>
    <property type="gene ID" value="BGIOSGA037292"/>
</dbReference>
<dbReference type="EMBL" id="CM000137">
    <property type="protein sequence ID" value="EEC69163.1"/>
    <property type="molecule type" value="Genomic_DNA"/>
</dbReference>
<name>B8BPB5_ORYSI</name>
<organism evidence="1 2">
    <name type="scientific">Oryza sativa subsp. indica</name>
    <name type="common">Rice</name>
    <dbReference type="NCBI Taxonomy" id="39946"/>
    <lineage>
        <taxon>Eukaryota</taxon>
        <taxon>Viridiplantae</taxon>
        <taxon>Streptophyta</taxon>
        <taxon>Embryophyta</taxon>
        <taxon>Tracheophyta</taxon>
        <taxon>Spermatophyta</taxon>
        <taxon>Magnoliopsida</taxon>
        <taxon>Liliopsida</taxon>
        <taxon>Poales</taxon>
        <taxon>Poaceae</taxon>
        <taxon>BOP clade</taxon>
        <taxon>Oryzoideae</taxon>
        <taxon>Oryzeae</taxon>
        <taxon>Oryzinae</taxon>
        <taxon>Oryza</taxon>
        <taxon>Oryza sativa</taxon>
    </lineage>
</organism>
<protein>
    <submittedName>
        <fullName evidence="1">Uncharacterized protein</fullName>
    </submittedName>
</protein>
<gene>
    <name evidence="1" type="ORF">OsI_38114</name>
</gene>
<keyword evidence="2" id="KW-1185">Reference proteome</keyword>
<evidence type="ECO:0000313" key="1">
    <source>
        <dbReference type="EMBL" id="EEC69163.1"/>
    </source>
</evidence>
<evidence type="ECO:0000313" key="2">
    <source>
        <dbReference type="Proteomes" id="UP000007015"/>
    </source>
</evidence>
<dbReference type="HOGENOM" id="CLU_2444762_0_0_1"/>
<sequence>MSSGTLVNTGRWRLNRSDASSSSWCMQASSKFRRSRDSTRWRMYASDVVASSRRLATRGKDGHRENIGRNEINVEITILFQKDRPKCVYQ</sequence>
<dbReference type="Proteomes" id="UP000007015">
    <property type="component" value="Chromosome 12"/>
</dbReference>
<reference evidence="1 2" key="1">
    <citation type="journal article" date="2005" name="PLoS Biol.">
        <title>The genomes of Oryza sativa: a history of duplications.</title>
        <authorList>
            <person name="Yu J."/>
            <person name="Wang J."/>
            <person name="Lin W."/>
            <person name="Li S."/>
            <person name="Li H."/>
            <person name="Zhou J."/>
            <person name="Ni P."/>
            <person name="Dong W."/>
            <person name="Hu S."/>
            <person name="Zeng C."/>
            <person name="Zhang J."/>
            <person name="Zhang Y."/>
            <person name="Li R."/>
            <person name="Xu Z."/>
            <person name="Li S."/>
            <person name="Li X."/>
            <person name="Zheng H."/>
            <person name="Cong L."/>
            <person name="Lin L."/>
            <person name="Yin J."/>
            <person name="Geng J."/>
            <person name="Li G."/>
            <person name="Shi J."/>
            <person name="Liu J."/>
            <person name="Lv H."/>
            <person name="Li J."/>
            <person name="Wang J."/>
            <person name="Deng Y."/>
            <person name="Ran L."/>
            <person name="Shi X."/>
            <person name="Wang X."/>
            <person name="Wu Q."/>
            <person name="Li C."/>
            <person name="Ren X."/>
            <person name="Wang J."/>
            <person name="Wang X."/>
            <person name="Li D."/>
            <person name="Liu D."/>
            <person name="Zhang X."/>
            <person name="Ji Z."/>
            <person name="Zhao W."/>
            <person name="Sun Y."/>
            <person name="Zhang Z."/>
            <person name="Bao J."/>
            <person name="Han Y."/>
            <person name="Dong L."/>
            <person name="Ji J."/>
            <person name="Chen P."/>
            <person name="Wu S."/>
            <person name="Liu J."/>
            <person name="Xiao Y."/>
            <person name="Bu D."/>
            <person name="Tan J."/>
            <person name="Yang L."/>
            <person name="Ye C."/>
            <person name="Zhang J."/>
            <person name="Xu J."/>
            <person name="Zhou Y."/>
            <person name="Yu Y."/>
            <person name="Zhang B."/>
            <person name="Zhuang S."/>
            <person name="Wei H."/>
            <person name="Liu B."/>
            <person name="Lei M."/>
            <person name="Yu H."/>
            <person name="Li Y."/>
            <person name="Xu H."/>
            <person name="Wei S."/>
            <person name="He X."/>
            <person name="Fang L."/>
            <person name="Zhang Z."/>
            <person name="Zhang Y."/>
            <person name="Huang X."/>
            <person name="Su Z."/>
            <person name="Tong W."/>
            <person name="Li J."/>
            <person name="Tong Z."/>
            <person name="Li S."/>
            <person name="Ye J."/>
            <person name="Wang L."/>
            <person name="Fang L."/>
            <person name="Lei T."/>
            <person name="Chen C."/>
            <person name="Chen H."/>
            <person name="Xu Z."/>
            <person name="Li H."/>
            <person name="Huang H."/>
            <person name="Zhang F."/>
            <person name="Xu H."/>
            <person name="Li N."/>
            <person name="Zhao C."/>
            <person name="Li S."/>
            <person name="Dong L."/>
            <person name="Huang Y."/>
            <person name="Li L."/>
            <person name="Xi Y."/>
            <person name="Qi Q."/>
            <person name="Li W."/>
            <person name="Zhang B."/>
            <person name="Hu W."/>
            <person name="Zhang Y."/>
            <person name="Tian X."/>
            <person name="Jiao Y."/>
            <person name="Liang X."/>
            <person name="Jin J."/>
            <person name="Gao L."/>
            <person name="Zheng W."/>
            <person name="Hao B."/>
            <person name="Liu S."/>
            <person name="Wang W."/>
            <person name="Yuan L."/>
            <person name="Cao M."/>
            <person name="McDermott J."/>
            <person name="Samudrala R."/>
            <person name="Wang J."/>
            <person name="Wong G.K."/>
            <person name="Yang H."/>
        </authorList>
    </citation>
    <scope>NUCLEOTIDE SEQUENCE [LARGE SCALE GENOMIC DNA]</scope>
    <source>
        <strain evidence="2">cv. 93-11</strain>
    </source>
</reference>